<organism evidence="2 3">
    <name type="scientific">Nostocoides australiense Ben110</name>
    <dbReference type="NCBI Taxonomy" id="1193182"/>
    <lineage>
        <taxon>Bacteria</taxon>
        <taxon>Bacillati</taxon>
        <taxon>Actinomycetota</taxon>
        <taxon>Actinomycetes</taxon>
        <taxon>Micrococcales</taxon>
        <taxon>Intrasporangiaceae</taxon>
        <taxon>Nostocoides</taxon>
    </lineage>
</organism>
<evidence type="ECO:0000313" key="2">
    <source>
        <dbReference type="EMBL" id="CCH72041.1"/>
    </source>
</evidence>
<dbReference type="PANTHER" id="PTHR43745">
    <property type="entry name" value="NITROREDUCTASE MJ1384-RELATED"/>
    <property type="match status" value="1"/>
</dbReference>
<dbReference type="InterPro" id="IPR029479">
    <property type="entry name" value="Nitroreductase"/>
</dbReference>
<dbReference type="NCBIfam" id="TIGR03605">
    <property type="entry name" value="antibiot_sagB"/>
    <property type="match status" value="1"/>
</dbReference>
<comment type="caution">
    <text evidence="2">The sequence shown here is derived from an EMBL/GenBank/DDBJ whole genome shotgun (WGS) entry which is preliminary data.</text>
</comment>
<dbReference type="EMBL" id="CAJA01000035">
    <property type="protein sequence ID" value="CCH72041.1"/>
    <property type="molecule type" value="Genomic_DNA"/>
</dbReference>
<dbReference type="RefSeq" id="WP_048693659.1">
    <property type="nucleotide sequence ID" value="NZ_HG764815.1"/>
</dbReference>
<dbReference type="STRING" id="1193182.BN11_130013"/>
<sequence length="457" mass="48919">MLTMTEKLTLAVRPGVSLRAEPEGLVIDAPGWSQTLPVTEAGVSASLAGLTTDRSAEEIARDAVVASGSFGAAMTVQVVLARLQSLGVLEHRVVADGNLRAWLRTAGAMPCAVSRMPDDGQVRTLSPLLIATLADGFVQLESGATHLKVGLIPELFGRLVEEGHGSLPGPVADLLFSAGLLLTPDEAADRRVRQWDPSDAWFHRRVSESRGNDGYGGTYHLAAEFDPLPYDRPAPGASIALPVPDESEPKGAPVIDAIEKRRSFRSFQAGKTTLAQLSQVLYRTVRARQTFPDDHGLDVVDRPYPSGGSIHELDTYLVINDVAGLDPGIYRYAPLRHELDLISADPLARTRLSADAQIPLRAEVPAPIVMIISARFGRLMWKYQGMPYALLTKHVGVLYQTTYLAGEAAGLGVCGIGGTSSTLFAQVTGEHPLDEGPVGMMVLGVADRTEADPWGRP</sequence>
<proteinExistence type="predicted"/>
<dbReference type="InterPro" id="IPR000415">
    <property type="entry name" value="Nitroreductase-like"/>
</dbReference>
<protein>
    <recommendedName>
        <fullName evidence="1">Nitroreductase domain-containing protein</fullName>
    </recommendedName>
</protein>
<dbReference type="Gene3D" id="3.40.109.10">
    <property type="entry name" value="NADH Oxidase"/>
    <property type="match status" value="1"/>
</dbReference>
<feature type="domain" description="Nitroreductase" evidence="1">
    <location>
        <begin position="258"/>
        <end position="444"/>
    </location>
</feature>
<evidence type="ECO:0000259" key="1">
    <source>
        <dbReference type="Pfam" id="PF00881"/>
    </source>
</evidence>
<name>W6JU54_9MICO</name>
<dbReference type="Proteomes" id="UP000035763">
    <property type="component" value="Unassembled WGS sequence"/>
</dbReference>
<dbReference type="InterPro" id="IPR020051">
    <property type="entry name" value="SagB-type_dehydrogenase"/>
</dbReference>
<accession>W6JU54</accession>
<dbReference type="PANTHER" id="PTHR43745:SF2">
    <property type="entry name" value="NITROREDUCTASE MJ1384-RELATED"/>
    <property type="match status" value="1"/>
</dbReference>
<dbReference type="OrthoDB" id="3723182at2"/>
<reference evidence="2 3" key="1">
    <citation type="journal article" date="2013" name="ISME J.">
        <title>A metabolic model for members of the genus Tetrasphaera involved in enhanced biological phosphorus removal.</title>
        <authorList>
            <person name="Kristiansen R."/>
            <person name="Nguyen H.T.T."/>
            <person name="Saunders A.M."/>
            <person name="Nielsen J.L."/>
            <person name="Wimmer R."/>
            <person name="Le V.Q."/>
            <person name="McIlroy S.J."/>
            <person name="Petrovski S."/>
            <person name="Seviour R.J."/>
            <person name="Calteau A."/>
            <person name="Nielsen K.L."/>
            <person name="Nielsen P.H."/>
        </authorList>
    </citation>
    <scope>NUCLEOTIDE SEQUENCE [LARGE SCALE GENOMIC DNA]</scope>
    <source>
        <strain evidence="2 3">Ben110</strain>
    </source>
</reference>
<evidence type="ECO:0000313" key="3">
    <source>
        <dbReference type="Proteomes" id="UP000035763"/>
    </source>
</evidence>
<dbReference type="GO" id="GO:0016491">
    <property type="term" value="F:oxidoreductase activity"/>
    <property type="evidence" value="ECO:0007669"/>
    <property type="project" value="InterPro"/>
</dbReference>
<gene>
    <name evidence="2" type="ORF">BN11_130013</name>
</gene>
<dbReference type="SUPFAM" id="SSF55469">
    <property type="entry name" value="FMN-dependent nitroreductase-like"/>
    <property type="match status" value="1"/>
</dbReference>
<keyword evidence="3" id="KW-1185">Reference proteome</keyword>
<dbReference type="Pfam" id="PF00881">
    <property type="entry name" value="Nitroreductase"/>
    <property type="match status" value="1"/>
</dbReference>
<dbReference type="AlphaFoldDB" id="W6JU54"/>
<dbReference type="CDD" id="cd02142">
    <property type="entry name" value="McbC_SagB-like_oxidoreductase"/>
    <property type="match status" value="1"/>
</dbReference>
<dbReference type="InterPro" id="IPR052544">
    <property type="entry name" value="Bacteriocin_Proc_Enz"/>
</dbReference>